<evidence type="ECO:0000313" key="3">
    <source>
        <dbReference type="Proteomes" id="UP001597249"/>
    </source>
</evidence>
<gene>
    <name evidence="2" type="ORF">ACFQ3L_07475</name>
</gene>
<evidence type="ECO:0000259" key="1">
    <source>
        <dbReference type="SMART" id="SM00731"/>
    </source>
</evidence>
<sequence length="164" mass="18593">MSNQELQALVEQVSLTAFHRPFEHQARFNSRLRTTGGRFHVPDENLDFNPHLFAAVDAAVQVGIIKHELCHYHLYRAHQGFRHRDPAFKAMLQAVGGLRFAPRLAPVRPAKYQYQCPACGQVYPRMRRLDLTRYGCGRCGHRLQLVPPAASELAIGTGKIRPGR</sequence>
<evidence type="ECO:0000313" key="2">
    <source>
        <dbReference type="EMBL" id="MFD1393411.1"/>
    </source>
</evidence>
<dbReference type="RefSeq" id="WP_125586200.1">
    <property type="nucleotide sequence ID" value="NZ_JBHTMO010000023.1"/>
</dbReference>
<dbReference type="EMBL" id="JBHTMO010000023">
    <property type="protein sequence ID" value="MFD1393411.1"/>
    <property type="molecule type" value="Genomic_DNA"/>
</dbReference>
<feature type="domain" description="SprT-like" evidence="1">
    <location>
        <begin position="4"/>
        <end position="146"/>
    </location>
</feature>
<dbReference type="InterPro" id="IPR035240">
    <property type="entry name" value="SprT_Zn_ribbon"/>
</dbReference>
<proteinExistence type="predicted"/>
<accession>A0ABW4B905</accession>
<name>A0ABW4B905_9LACO</name>
<dbReference type="SMART" id="SM00731">
    <property type="entry name" value="SprT"/>
    <property type="match status" value="1"/>
</dbReference>
<dbReference type="NCBIfam" id="NF003339">
    <property type="entry name" value="PRK04351.1"/>
    <property type="match status" value="1"/>
</dbReference>
<dbReference type="InterPro" id="IPR006640">
    <property type="entry name" value="SprT-like_domain"/>
</dbReference>
<dbReference type="Proteomes" id="UP001597249">
    <property type="component" value="Unassembled WGS sequence"/>
</dbReference>
<dbReference type="Pfam" id="PF17283">
    <property type="entry name" value="Zn_ribbon_SprT"/>
    <property type="match status" value="1"/>
</dbReference>
<keyword evidence="3" id="KW-1185">Reference proteome</keyword>
<dbReference type="Pfam" id="PF10263">
    <property type="entry name" value="SprT-like"/>
    <property type="match status" value="1"/>
</dbReference>
<comment type="caution">
    <text evidence="2">The sequence shown here is derived from an EMBL/GenBank/DDBJ whole genome shotgun (WGS) entry which is preliminary data.</text>
</comment>
<protein>
    <submittedName>
        <fullName evidence="2">SprT family protein</fullName>
    </submittedName>
</protein>
<reference evidence="3" key="1">
    <citation type="journal article" date="2019" name="Int. J. Syst. Evol. Microbiol.">
        <title>The Global Catalogue of Microorganisms (GCM) 10K type strain sequencing project: providing services to taxonomists for standard genome sequencing and annotation.</title>
        <authorList>
            <consortium name="The Broad Institute Genomics Platform"/>
            <consortium name="The Broad Institute Genome Sequencing Center for Infectious Disease"/>
            <person name="Wu L."/>
            <person name="Ma J."/>
        </authorList>
    </citation>
    <scope>NUCLEOTIDE SEQUENCE [LARGE SCALE GENOMIC DNA]</scope>
    <source>
        <strain evidence="3">CCM 8911</strain>
    </source>
</reference>
<organism evidence="2 3">
    <name type="scientific">Lacticaseibacillus jixianensis</name>
    <dbReference type="NCBI Taxonomy" id="2486012"/>
    <lineage>
        <taxon>Bacteria</taxon>
        <taxon>Bacillati</taxon>
        <taxon>Bacillota</taxon>
        <taxon>Bacilli</taxon>
        <taxon>Lactobacillales</taxon>
        <taxon>Lactobacillaceae</taxon>
        <taxon>Lacticaseibacillus</taxon>
    </lineage>
</organism>